<sequence>MTPEEARDLLDGAAPGEWQWDDTGNVAAVDGDGWEHVADYVYEEDGALIVAAPGMAAMIAGMRAEYAVQNRVGDKWLYEDDDGRNLAPYDSHRIAWWPDPIPQSDIADRGEGMARIVRRYVTTPEEV</sequence>
<dbReference type="RefSeq" id="WP_209653952.1">
    <property type="nucleotide sequence ID" value="NZ_CP047357.1"/>
</dbReference>
<evidence type="ECO:0000313" key="2">
    <source>
        <dbReference type="Proteomes" id="UP001519305"/>
    </source>
</evidence>
<proteinExistence type="predicted"/>
<evidence type="ECO:0000313" key="1">
    <source>
        <dbReference type="EMBL" id="MBP2333314.1"/>
    </source>
</evidence>
<gene>
    <name evidence="1" type="ORF">JOF33_002013</name>
</gene>
<dbReference type="EMBL" id="JAGINY010000001">
    <property type="protein sequence ID" value="MBP2333314.1"/>
    <property type="molecule type" value="Genomic_DNA"/>
</dbReference>
<accession>A0ABS4U9V2</accession>
<name>A0ABS4U9V2_9CORY</name>
<dbReference type="Proteomes" id="UP001519305">
    <property type="component" value="Unassembled WGS sequence"/>
</dbReference>
<protein>
    <submittedName>
        <fullName evidence="1">Uncharacterized protein</fullName>
    </submittedName>
</protein>
<reference evidence="1 2" key="1">
    <citation type="submission" date="2021-03" db="EMBL/GenBank/DDBJ databases">
        <title>Sequencing the genomes of 1000 actinobacteria strains.</title>
        <authorList>
            <person name="Klenk H.-P."/>
        </authorList>
    </citation>
    <scope>NUCLEOTIDE SEQUENCE [LARGE SCALE GENOMIC DNA]</scope>
    <source>
        <strain evidence="1 2">DSM 44506</strain>
    </source>
</reference>
<comment type="caution">
    <text evidence="1">The sequence shown here is derived from an EMBL/GenBank/DDBJ whole genome shotgun (WGS) entry which is preliminary data.</text>
</comment>
<organism evidence="1 2">
    <name type="scientific">Corynebacterium freneyi</name>
    <dbReference type="NCBI Taxonomy" id="134034"/>
    <lineage>
        <taxon>Bacteria</taxon>
        <taxon>Bacillati</taxon>
        <taxon>Actinomycetota</taxon>
        <taxon>Actinomycetes</taxon>
        <taxon>Mycobacteriales</taxon>
        <taxon>Corynebacteriaceae</taxon>
        <taxon>Corynebacterium</taxon>
    </lineage>
</organism>
<keyword evidence="2" id="KW-1185">Reference proteome</keyword>